<dbReference type="AlphaFoldDB" id="A0A975IUC8"/>
<accession>A0A975IUC8</accession>
<proteinExistence type="predicted"/>
<dbReference type="Pfam" id="PF18288">
    <property type="entry name" value="FAA_hydro_N_2"/>
    <property type="match status" value="1"/>
</dbReference>
<evidence type="ECO:0000313" key="2">
    <source>
        <dbReference type="EMBL" id="QUD87389.1"/>
    </source>
</evidence>
<feature type="domain" description="Fumarylacetoacetase N-terminal" evidence="1">
    <location>
        <begin position="1"/>
        <end position="72"/>
    </location>
</feature>
<reference evidence="2" key="1">
    <citation type="submission" date="2021-04" db="EMBL/GenBank/DDBJ databases">
        <title>The complete genome sequence of Caulobacter sp. S6.</title>
        <authorList>
            <person name="Tang Y."/>
            <person name="Ouyang W."/>
            <person name="Liu Q."/>
            <person name="Huang B."/>
            <person name="Guo Z."/>
            <person name="Lei P."/>
        </authorList>
    </citation>
    <scope>NUCLEOTIDE SEQUENCE</scope>
    <source>
        <strain evidence="2">S6</strain>
    </source>
</reference>
<dbReference type="Proteomes" id="UP000676409">
    <property type="component" value="Chromosome"/>
</dbReference>
<organism evidence="2 3">
    <name type="scientific">Phenylobacterium montanum</name>
    <dbReference type="NCBI Taxonomy" id="2823693"/>
    <lineage>
        <taxon>Bacteria</taxon>
        <taxon>Pseudomonadati</taxon>
        <taxon>Pseudomonadota</taxon>
        <taxon>Alphaproteobacteria</taxon>
        <taxon>Caulobacterales</taxon>
        <taxon>Caulobacteraceae</taxon>
        <taxon>Phenylobacterium</taxon>
    </lineage>
</organism>
<name>A0A975IUC8_9CAUL</name>
<evidence type="ECO:0000259" key="1">
    <source>
        <dbReference type="Pfam" id="PF18288"/>
    </source>
</evidence>
<dbReference type="KEGG" id="caul:KCG34_20410"/>
<gene>
    <name evidence="2" type="ORF">KCG34_20410</name>
</gene>
<dbReference type="RefSeq" id="WP_211937441.1">
    <property type="nucleotide sequence ID" value="NZ_CP073078.1"/>
</dbReference>
<keyword evidence="3" id="KW-1185">Reference proteome</keyword>
<sequence length="234" mass="24334">MKLASLEDGPEGRLFVVSDDMGWRISAAEIAPTMSAAMADWDRCEPLLRGVAAFLNRGAQRFVRFEPAACESACRGTVAPGEAAEFSRGAAVMVGPVAKGASRTEAAAAVRLVMLQMDGPMGPARAPLAVTVDVLGEAWRDGRLTCAPTIEIDADLAASAPVVFDFAAAIQEAARDGGLAGGSVVSLSDLRPTKAAKLAEGEVVRYELRDALSRSTFGAVELRATVAAEAREVA</sequence>
<dbReference type="EMBL" id="CP073078">
    <property type="protein sequence ID" value="QUD87389.1"/>
    <property type="molecule type" value="Genomic_DNA"/>
</dbReference>
<dbReference type="InterPro" id="IPR041072">
    <property type="entry name" value="FAA_hydro_N"/>
</dbReference>
<evidence type="ECO:0000313" key="3">
    <source>
        <dbReference type="Proteomes" id="UP000676409"/>
    </source>
</evidence>
<protein>
    <recommendedName>
        <fullName evidence="1">Fumarylacetoacetase N-terminal domain-containing protein</fullName>
    </recommendedName>
</protein>